<feature type="chain" id="PRO_5026186522" evidence="1">
    <location>
        <begin position="25"/>
        <end position="276"/>
    </location>
</feature>
<evidence type="ECO:0000313" key="2">
    <source>
        <dbReference type="EMBL" id="MTD95000.1"/>
    </source>
</evidence>
<proteinExistence type="predicted"/>
<sequence>MRRRNGLGCRQTGLAVLVALPLLAADSPGWAADLTTREVVSALFKAAPGSAPDLSGKDLRRLDLAGVDFKGANLARATLFGSDLAGANLAKANLAGAVLDRVTITKTNFADANLAQATILRPNIFSSLEAASSEVPTFAGARLAGSHLSGRFDLVNFRGADLTGARFGPKDPRSEELITGRAELTGSDFSAAILRDANLSRSVAKYAKFTRADLRGANLAHANVKGADFTGADLAGADFTGAVLEGANFTNARGLDRARGLQQGFSGDNSTTPSNN</sequence>
<dbReference type="EMBL" id="WMBQ01000001">
    <property type="protein sequence ID" value="MTD95000.1"/>
    <property type="molecule type" value="Genomic_DNA"/>
</dbReference>
<dbReference type="Pfam" id="PF00805">
    <property type="entry name" value="Pentapeptide"/>
    <property type="match status" value="3"/>
</dbReference>
<evidence type="ECO:0000313" key="3">
    <source>
        <dbReference type="Proteomes" id="UP000440694"/>
    </source>
</evidence>
<keyword evidence="3" id="KW-1185">Reference proteome</keyword>
<organism evidence="2 3">
    <name type="scientific">Hyphomicrobium album</name>
    <dbReference type="NCBI Taxonomy" id="2665159"/>
    <lineage>
        <taxon>Bacteria</taxon>
        <taxon>Pseudomonadati</taxon>
        <taxon>Pseudomonadota</taxon>
        <taxon>Alphaproteobacteria</taxon>
        <taxon>Hyphomicrobiales</taxon>
        <taxon>Hyphomicrobiaceae</taxon>
        <taxon>Hyphomicrobium</taxon>
    </lineage>
</organism>
<dbReference type="AlphaFoldDB" id="A0A6I3KM59"/>
<dbReference type="InterPro" id="IPR001646">
    <property type="entry name" value="5peptide_repeat"/>
</dbReference>
<dbReference type="PANTHER" id="PTHR14136:SF17">
    <property type="entry name" value="BTB_POZ DOMAIN-CONTAINING PROTEIN KCTD9"/>
    <property type="match status" value="1"/>
</dbReference>
<gene>
    <name evidence="2" type="ORF">GIW81_11725</name>
</gene>
<comment type="caution">
    <text evidence="2">The sequence shown here is derived from an EMBL/GenBank/DDBJ whole genome shotgun (WGS) entry which is preliminary data.</text>
</comment>
<dbReference type="PANTHER" id="PTHR14136">
    <property type="entry name" value="BTB_POZ DOMAIN-CONTAINING PROTEIN KCTD9"/>
    <property type="match status" value="1"/>
</dbReference>
<dbReference type="Proteomes" id="UP000440694">
    <property type="component" value="Unassembled WGS sequence"/>
</dbReference>
<protein>
    <submittedName>
        <fullName evidence="2">Pentapeptide repeat-containing protein</fullName>
    </submittedName>
</protein>
<dbReference type="SUPFAM" id="SSF141571">
    <property type="entry name" value="Pentapeptide repeat-like"/>
    <property type="match status" value="1"/>
</dbReference>
<dbReference type="Gene3D" id="2.160.20.80">
    <property type="entry name" value="E3 ubiquitin-protein ligase SopA"/>
    <property type="match status" value="2"/>
</dbReference>
<reference evidence="2 3" key="1">
    <citation type="submission" date="2019-11" db="EMBL/GenBank/DDBJ databases">
        <title>Identification of a novel strain.</title>
        <authorList>
            <person name="Xu Q."/>
            <person name="Wang G."/>
        </authorList>
    </citation>
    <scope>NUCLEOTIDE SEQUENCE [LARGE SCALE GENOMIC DNA]</scope>
    <source>
        <strain evidence="3">xq</strain>
    </source>
</reference>
<feature type="signal peptide" evidence="1">
    <location>
        <begin position="1"/>
        <end position="24"/>
    </location>
</feature>
<dbReference type="InterPro" id="IPR051082">
    <property type="entry name" value="Pentapeptide-BTB/POZ_domain"/>
</dbReference>
<evidence type="ECO:0000256" key="1">
    <source>
        <dbReference type="SAM" id="SignalP"/>
    </source>
</evidence>
<accession>A0A6I3KM59</accession>
<keyword evidence="1" id="KW-0732">Signal</keyword>
<name>A0A6I3KM59_9HYPH</name>
<dbReference type="RefSeq" id="WP_154739353.1">
    <property type="nucleotide sequence ID" value="NZ_WMBQ01000001.1"/>
</dbReference>